<dbReference type="Gene3D" id="3.20.20.60">
    <property type="entry name" value="Phosphoenolpyruvate-binding domains"/>
    <property type="match status" value="1"/>
</dbReference>
<evidence type="ECO:0000313" key="2">
    <source>
        <dbReference type="Proteomes" id="UP001247620"/>
    </source>
</evidence>
<protein>
    <submittedName>
        <fullName evidence="1">2-methylisocitrate lyase-like PEP mutase family enzyme</fullName>
    </submittedName>
</protein>
<dbReference type="InterPro" id="IPR015813">
    <property type="entry name" value="Pyrv/PenolPyrv_kinase-like_dom"/>
</dbReference>
<reference evidence="1 2" key="1">
    <citation type="submission" date="2023-07" db="EMBL/GenBank/DDBJ databases">
        <title>Sorghum-associated microbial communities from plants grown in Nebraska, USA.</title>
        <authorList>
            <person name="Schachtman D."/>
        </authorList>
    </citation>
    <scope>NUCLEOTIDE SEQUENCE [LARGE SCALE GENOMIC DNA]</scope>
    <source>
        <strain evidence="1 2">3262</strain>
    </source>
</reference>
<keyword evidence="2" id="KW-1185">Reference proteome</keyword>
<sequence>MKNRFEDFLALHKNSEALLVANVWNAQSARIFEQKNVKAIATSSQAVAETLGYADGEAMDIEEYMLIVKRIAASVSIPFSVDLEAGYGNTTEQICNNISRLYSMGVSGINIEDSVVINGQRTIVDAETFAQKLKSICDQLNSAGVKMFINVRSDSFLLGLPNALDDALSRIDHYQHTGVHGLFFPCVTNISDIEKITERSKLPVNVMCMPNLPNFEQLQNAGVKRISVGPFLNMNIYKGLENSIEKIVTEGSFSSLF</sequence>
<dbReference type="CDD" id="cd00377">
    <property type="entry name" value="ICL_PEPM"/>
    <property type="match status" value="1"/>
</dbReference>
<name>A0ABU1T6T0_9SPHI</name>
<dbReference type="PANTHER" id="PTHR42905">
    <property type="entry name" value="PHOSPHOENOLPYRUVATE CARBOXYLASE"/>
    <property type="match status" value="1"/>
</dbReference>
<gene>
    <name evidence="1" type="ORF">J2W55_000897</name>
</gene>
<dbReference type="PANTHER" id="PTHR42905:SF16">
    <property type="entry name" value="CARBOXYPHOSPHONOENOLPYRUVATE PHOSPHONOMUTASE-LIKE PROTEIN (AFU_ORTHOLOGUE AFUA_5G07230)"/>
    <property type="match status" value="1"/>
</dbReference>
<dbReference type="Proteomes" id="UP001247620">
    <property type="component" value="Unassembled WGS sequence"/>
</dbReference>
<accession>A0ABU1T6T0</accession>
<dbReference type="InterPro" id="IPR040442">
    <property type="entry name" value="Pyrv_kinase-like_dom_sf"/>
</dbReference>
<dbReference type="SUPFAM" id="SSF51621">
    <property type="entry name" value="Phosphoenolpyruvate/pyruvate domain"/>
    <property type="match status" value="1"/>
</dbReference>
<dbReference type="EMBL" id="JAVDUU010000001">
    <property type="protein sequence ID" value="MDR6941069.1"/>
    <property type="molecule type" value="Genomic_DNA"/>
</dbReference>
<dbReference type="RefSeq" id="WP_310092415.1">
    <property type="nucleotide sequence ID" value="NZ_JAVDUU010000001.1"/>
</dbReference>
<dbReference type="InterPro" id="IPR039556">
    <property type="entry name" value="ICL/PEPM"/>
</dbReference>
<organism evidence="1 2">
    <name type="scientific">Mucilaginibacter pocheonensis</name>
    <dbReference type="NCBI Taxonomy" id="398050"/>
    <lineage>
        <taxon>Bacteria</taxon>
        <taxon>Pseudomonadati</taxon>
        <taxon>Bacteroidota</taxon>
        <taxon>Sphingobacteriia</taxon>
        <taxon>Sphingobacteriales</taxon>
        <taxon>Sphingobacteriaceae</taxon>
        <taxon>Mucilaginibacter</taxon>
    </lineage>
</organism>
<evidence type="ECO:0000313" key="1">
    <source>
        <dbReference type="EMBL" id="MDR6941069.1"/>
    </source>
</evidence>
<comment type="caution">
    <text evidence="1">The sequence shown here is derived from an EMBL/GenBank/DDBJ whole genome shotgun (WGS) entry which is preliminary data.</text>
</comment>
<proteinExistence type="predicted"/>
<dbReference type="Pfam" id="PF13714">
    <property type="entry name" value="PEP_mutase"/>
    <property type="match status" value="1"/>
</dbReference>